<keyword evidence="1" id="KW-0812">Transmembrane</keyword>
<reference evidence="2 3" key="1">
    <citation type="submission" date="2013-04" db="EMBL/GenBank/DDBJ databases">
        <title>Hyphomonas hirschiana VP5 Genome Sequencing.</title>
        <authorList>
            <person name="Lai Q."/>
            <person name="Shao Z."/>
        </authorList>
    </citation>
    <scope>NUCLEOTIDE SEQUENCE [LARGE SCALE GENOMIC DNA]</scope>
    <source>
        <strain evidence="2 3">VP5</strain>
    </source>
</reference>
<keyword evidence="3" id="KW-1185">Reference proteome</keyword>
<evidence type="ECO:0000313" key="3">
    <source>
        <dbReference type="Proteomes" id="UP000025061"/>
    </source>
</evidence>
<keyword evidence="1" id="KW-1133">Transmembrane helix</keyword>
<organism evidence="2 3">
    <name type="scientific">Hyphomonas hirschiana VP5</name>
    <dbReference type="NCBI Taxonomy" id="1280951"/>
    <lineage>
        <taxon>Bacteria</taxon>
        <taxon>Pseudomonadati</taxon>
        <taxon>Pseudomonadota</taxon>
        <taxon>Alphaproteobacteria</taxon>
        <taxon>Hyphomonadales</taxon>
        <taxon>Hyphomonadaceae</taxon>
        <taxon>Hyphomonas</taxon>
    </lineage>
</organism>
<gene>
    <name evidence="2" type="ORF">HHI_13530</name>
</gene>
<proteinExistence type="predicted"/>
<evidence type="ECO:0000313" key="2">
    <source>
        <dbReference type="EMBL" id="KCZ90563.1"/>
    </source>
</evidence>
<dbReference type="PATRIC" id="fig|1280951.3.peg.2724"/>
<comment type="caution">
    <text evidence="2">The sequence shown here is derived from an EMBL/GenBank/DDBJ whole genome shotgun (WGS) entry which is preliminary data.</text>
</comment>
<sequence length="52" mass="6353">MMELAALLLNDFRTYVFVFVVLVVALELYRRHRKNQAPRIPAKDYWRQDKEK</sequence>
<keyword evidence="1" id="KW-0472">Membrane</keyword>
<protein>
    <submittedName>
        <fullName evidence="2">Uncharacterized protein</fullName>
    </submittedName>
</protein>
<evidence type="ECO:0000256" key="1">
    <source>
        <dbReference type="SAM" id="Phobius"/>
    </source>
</evidence>
<dbReference type="Proteomes" id="UP000025061">
    <property type="component" value="Unassembled WGS sequence"/>
</dbReference>
<feature type="transmembrane region" description="Helical" evidence="1">
    <location>
        <begin position="12"/>
        <end position="29"/>
    </location>
</feature>
<dbReference type="RefSeq" id="WP_011647154.1">
    <property type="nucleotide sequence ID" value="NZ_ARYI01000012.1"/>
</dbReference>
<accession>A0A059FJD0</accession>
<name>A0A059FJD0_9PROT</name>
<dbReference type="AlphaFoldDB" id="A0A059FJD0"/>
<dbReference type="EMBL" id="ARYI01000012">
    <property type="protein sequence ID" value="KCZ90563.1"/>
    <property type="molecule type" value="Genomic_DNA"/>
</dbReference>